<feature type="compositionally biased region" description="Basic and acidic residues" evidence="1">
    <location>
        <begin position="686"/>
        <end position="710"/>
    </location>
</feature>
<dbReference type="Proteomes" id="UP000443090">
    <property type="component" value="Unassembled WGS sequence"/>
</dbReference>
<feature type="domain" description="Heterokaryon incompatibility" evidence="2">
    <location>
        <begin position="286"/>
        <end position="436"/>
    </location>
</feature>
<proteinExistence type="predicted"/>
<gene>
    <name evidence="3" type="ORF">LOCC1_G004381</name>
</gene>
<sequence>MDLDGETLVNESYATMESPKKNLCAVCASLNLSVDNFMIKNDSSGSGKKFQVSLPPRHASRRAFSLKSGHQKQVLGSRKEIRDRSDSCPFCELVSKSLETEFKAVLRRASMRFHPSISYSSHTSNPEELDDAPCHLVWEIDGRGSTEERGSSEESFSSKRNRTRRIKICWGHPDLQKYECYLVFVAPDLYTGLPNSDAFAMSAARKSTHFLGRSIDPSKGKQALIKSWWDLCKLNHGPRCNSPVLDDDPFHEVLAQSYFGVIDVIDMRLVSLPYEIINGYLNFADYVALSYVWGITDPENPPYTTTRANIMEHRVVGGLERSLPKLHDAIRESIAVVQRLGIRYIWIDSLCIVQDSRRSWSLNARVMHLIYGNATLTICAADGEDASTGLLAMDPENSSDQLKAECAPGVHLMVSRPPEIGVQQSRWNKRAWTFQERLLSKRCLIFTQGRIYFQCRSTGMSEDIFADGRGSGWSLDSVQAPLQMLRELRSRSLWFYTNCVSLYSSRELTNPGDVLAAFSGVCSLMEGNMMVPFVFGLPSSHLDLALLWEPASRIRQRGSSGNKSSDTEFPSWSWCGWMGAKIEYRREMVDGCLENVREWLVNHTWIVWHIRDGHGNLRPLWDKDRAEEDRSTEARWKGYQGRCPPGARVLGVVRRLSTTVTSSKTTTYTPMHMQVARIPSPPPSFRNDRPGDRDVDAGHGGDYETIRPDDSPTSDNGYQRKERLHRQPYVNDAPNDQHIDNQEESIYVRARAEYPAELFDIFGRAIRAEIRGRQQYEFNLTLPENPFRVLKSPQGYSARPDNETPDQPVLQFWTWITSLHVIRAEASEVDRNKIGEGLCRCDIADGVGDWCGSIIVDDEWIEEKEKNGHTLCEFVALSEAKAFTEDECPIWTYYIPKERHESAWDLFFVLLVRYYPEKGLYQRVGLGKVYRAAFRLDSDEWREMILG</sequence>
<evidence type="ECO:0000259" key="2">
    <source>
        <dbReference type="Pfam" id="PF06985"/>
    </source>
</evidence>
<dbReference type="OrthoDB" id="5135333at2759"/>
<dbReference type="PANTHER" id="PTHR33112:SF12">
    <property type="entry name" value="HETEROKARYON INCOMPATIBILITY DOMAIN-CONTAINING PROTEIN"/>
    <property type="match status" value="1"/>
</dbReference>
<evidence type="ECO:0000313" key="4">
    <source>
        <dbReference type="Proteomes" id="UP000443090"/>
    </source>
</evidence>
<dbReference type="PANTHER" id="PTHR33112">
    <property type="entry name" value="DOMAIN PROTEIN, PUTATIVE-RELATED"/>
    <property type="match status" value="1"/>
</dbReference>
<organism evidence="3 4">
    <name type="scientific">Lachnellula occidentalis</name>
    <dbReference type="NCBI Taxonomy" id="215460"/>
    <lineage>
        <taxon>Eukaryota</taxon>
        <taxon>Fungi</taxon>
        <taxon>Dikarya</taxon>
        <taxon>Ascomycota</taxon>
        <taxon>Pezizomycotina</taxon>
        <taxon>Leotiomycetes</taxon>
        <taxon>Helotiales</taxon>
        <taxon>Lachnaceae</taxon>
        <taxon>Lachnellula</taxon>
    </lineage>
</organism>
<evidence type="ECO:0000313" key="3">
    <source>
        <dbReference type="EMBL" id="TVY42499.1"/>
    </source>
</evidence>
<evidence type="ECO:0000256" key="1">
    <source>
        <dbReference type="SAM" id="MobiDB-lite"/>
    </source>
</evidence>
<dbReference type="EMBL" id="QGMI01000325">
    <property type="protein sequence ID" value="TVY42499.1"/>
    <property type="molecule type" value="Genomic_DNA"/>
</dbReference>
<feature type="region of interest" description="Disordered" evidence="1">
    <location>
        <begin position="675"/>
        <end position="718"/>
    </location>
</feature>
<keyword evidence="4" id="KW-1185">Reference proteome</keyword>
<dbReference type="Pfam" id="PF06985">
    <property type="entry name" value="HET"/>
    <property type="match status" value="1"/>
</dbReference>
<comment type="caution">
    <text evidence="3">The sequence shown here is derived from an EMBL/GenBank/DDBJ whole genome shotgun (WGS) entry which is preliminary data.</text>
</comment>
<dbReference type="AlphaFoldDB" id="A0A8H8UFS9"/>
<name>A0A8H8UFS9_9HELO</name>
<reference evidence="3 4" key="1">
    <citation type="submission" date="2018-05" db="EMBL/GenBank/DDBJ databases">
        <title>Genome sequencing and assembly of the regulated plant pathogen Lachnellula willkommii and related sister species for the development of diagnostic species identification markers.</title>
        <authorList>
            <person name="Giroux E."/>
            <person name="Bilodeau G."/>
        </authorList>
    </citation>
    <scope>NUCLEOTIDE SEQUENCE [LARGE SCALE GENOMIC DNA]</scope>
    <source>
        <strain evidence="3 4">CBS 160.35</strain>
    </source>
</reference>
<protein>
    <recommendedName>
        <fullName evidence="2">Heterokaryon incompatibility domain-containing protein</fullName>
    </recommendedName>
</protein>
<accession>A0A8H8UFS9</accession>
<dbReference type="InterPro" id="IPR010730">
    <property type="entry name" value="HET"/>
</dbReference>